<dbReference type="SUPFAM" id="SSF52540">
    <property type="entry name" value="P-loop containing nucleoside triphosphate hydrolases"/>
    <property type="match status" value="1"/>
</dbReference>
<dbReference type="Gene3D" id="1.10.10.60">
    <property type="entry name" value="Homeodomain-like"/>
    <property type="match status" value="1"/>
</dbReference>
<keyword evidence="4" id="KW-0804">Transcription</keyword>
<sequence length="202" mass="22735">LEMLSSYHWPGNIRELENCVEGMIVMSSDHVLELDDVPEYIRHAHRATVSGADISTQSALRTSSQHLSSDLVRAMIQSLAMQHGITVRRVSDALLHRLIAIDWAGNNYSLKQCIEMMILMTETGVLETEDIPPEFDRQEEAASSDTGHRPVDIRVGMTMEDAERTLIRATLASCDNNKTQTARILNIGLRTLFRKIKDYGIQ</sequence>
<dbReference type="AlphaFoldDB" id="A0A382J655"/>
<dbReference type="InterPro" id="IPR058031">
    <property type="entry name" value="AAA_lid_NorR"/>
</dbReference>
<keyword evidence="2" id="KW-0067">ATP-binding</keyword>
<dbReference type="GO" id="GO:0006355">
    <property type="term" value="P:regulation of DNA-templated transcription"/>
    <property type="evidence" value="ECO:0007669"/>
    <property type="project" value="InterPro"/>
</dbReference>
<dbReference type="InterPro" id="IPR002078">
    <property type="entry name" value="Sigma_54_int"/>
</dbReference>
<dbReference type="Pfam" id="PF02954">
    <property type="entry name" value="HTH_8"/>
    <property type="match status" value="1"/>
</dbReference>
<feature type="domain" description="Sigma-54 factor interaction" evidence="5">
    <location>
        <begin position="1"/>
        <end position="25"/>
    </location>
</feature>
<name>A0A382J655_9ZZZZ</name>
<keyword evidence="1" id="KW-0547">Nucleotide-binding</keyword>
<dbReference type="PRINTS" id="PR01590">
    <property type="entry name" value="HTHFIS"/>
</dbReference>
<protein>
    <recommendedName>
        <fullName evidence="5">Sigma-54 factor interaction domain-containing protein</fullName>
    </recommendedName>
</protein>
<evidence type="ECO:0000313" key="6">
    <source>
        <dbReference type="EMBL" id="SVC06321.1"/>
    </source>
</evidence>
<feature type="non-terminal residue" evidence="6">
    <location>
        <position position="1"/>
    </location>
</feature>
<reference evidence="6" key="1">
    <citation type="submission" date="2018-05" db="EMBL/GenBank/DDBJ databases">
        <authorList>
            <person name="Lanie J.A."/>
            <person name="Ng W.-L."/>
            <person name="Kazmierczak K.M."/>
            <person name="Andrzejewski T.M."/>
            <person name="Davidsen T.M."/>
            <person name="Wayne K.J."/>
            <person name="Tettelin H."/>
            <person name="Glass J.I."/>
            <person name="Rusch D."/>
            <person name="Podicherti R."/>
            <person name="Tsui H.-C.T."/>
            <person name="Winkler M.E."/>
        </authorList>
    </citation>
    <scope>NUCLEOTIDE SEQUENCE</scope>
</reference>
<dbReference type="InterPro" id="IPR002197">
    <property type="entry name" value="HTH_Fis"/>
</dbReference>
<gene>
    <name evidence="6" type="ORF">METZ01_LOCUS259175</name>
</gene>
<keyword evidence="3" id="KW-0805">Transcription regulation</keyword>
<evidence type="ECO:0000256" key="4">
    <source>
        <dbReference type="ARBA" id="ARBA00023163"/>
    </source>
</evidence>
<dbReference type="PANTHER" id="PTHR32071">
    <property type="entry name" value="TRANSCRIPTIONAL REGULATORY PROTEIN"/>
    <property type="match status" value="1"/>
</dbReference>
<dbReference type="SUPFAM" id="SSF46689">
    <property type="entry name" value="Homeodomain-like"/>
    <property type="match status" value="1"/>
</dbReference>
<accession>A0A382J655</accession>
<dbReference type="InterPro" id="IPR027417">
    <property type="entry name" value="P-loop_NTPase"/>
</dbReference>
<evidence type="ECO:0000256" key="3">
    <source>
        <dbReference type="ARBA" id="ARBA00023015"/>
    </source>
</evidence>
<proteinExistence type="predicted"/>
<dbReference type="PROSITE" id="PS00688">
    <property type="entry name" value="SIGMA54_INTERACT_3"/>
    <property type="match status" value="1"/>
</dbReference>
<dbReference type="InterPro" id="IPR009057">
    <property type="entry name" value="Homeodomain-like_sf"/>
</dbReference>
<evidence type="ECO:0000259" key="5">
    <source>
        <dbReference type="PROSITE" id="PS50045"/>
    </source>
</evidence>
<evidence type="ECO:0000256" key="1">
    <source>
        <dbReference type="ARBA" id="ARBA00022741"/>
    </source>
</evidence>
<evidence type="ECO:0000256" key="2">
    <source>
        <dbReference type="ARBA" id="ARBA00022840"/>
    </source>
</evidence>
<dbReference type="PROSITE" id="PS50045">
    <property type="entry name" value="SIGMA54_INTERACT_4"/>
    <property type="match status" value="1"/>
</dbReference>
<organism evidence="6">
    <name type="scientific">marine metagenome</name>
    <dbReference type="NCBI Taxonomy" id="408172"/>
    <lineage>
        <taxon>unclassified sequences</taxon>
        <taxon>metagenomes</taxon>
        <taxon>ecological metagenomes</taxon>
    </lineage>
</organism>
<dbReference type="GO" id="GO:0043565">
    <property type="term" value="F:sequence-specific DNA binding"/>
    <property type="evidence" value="ECO:0007669"/>
    <property type="project" value="InterPro"/>
</dbReference>
<dbReference type="Gene3D" id="1.10.8.60">
    <property type="match status" value="2"/>
</dbReference>
<dbReference type="Pfam" id="PF25601">
    <property type="entry name" value="AAA_lid_14"/>
    <property type="match status" value="2"/>
</dbReference>
<dbReference type="EMBL" id="UINC01071432">
    <property type="protein sequence ID" value="SVC06321.1"/>
    <property type="molecule type" value="Genomic_DNA"/>
</dbReference>
<dbReference type="GO" id="GO:0005524">
    <property type="term" value="F:ATP binding"/>
    <property type="evidence" value="ECO:0007669"/>
    <property type="project" value="UniProtKB-KW"/>
</dbReference>
<dbReference type="InterPro" id="IPR025944">
    <property type="entry name" value="Sigma_54_int_dom_CS"/>
</dbReference>